<evidence type="ECO:0000313" key="2">
    <source>
        <dbReference type="EMBL" id="KUM90593.1"/>
    </source>
</evidence>
<reference evidence="2 3" key="1">
    <citation type="submission" date="2015-10" db="EMBL/GenBank/DDBJ databases">
        <title>Draft genome sequence of Streptomyces pseudovenezuelae DSM 40212, type strain for the species Streptomyces pseudovenezuelae.</title>
        <authorList>
            <person name="Ruckert C."/>
            <person name="Winkler A."/>
            <person name="Kalinowski J."/>
            <person name="Kampfer P."/>
            <person name="Glaeser S."/>
        </authorList>
    </citation>
    <scope>NUCLEOTIDE SEQUENCE [LARGE SCALE GENOMIC DNA]</scope>
    <source>
        <strain evidence="2 3">DSM 40212</strain>
    </source>
</reference>
<organism evidence="2 3">
    <name type="scientific">Streptomyces pseudovenezuelae</name>
    <dbReference type="NCBI Taxonomy" id="67350"/>
    <lineage>
        <taxon>Bacteria</taxon>
        <taxon>Bacillati</taxon>
        <taxon>Actinomycetota</taxon>
        <taxon>Actinomycetes</taxon>
        <taxon>Kitasatosporales</taxon>
        <taxon>Streptomycetaceae</taxon>
        <taxon>Streptomyces</taxon>
        <taxon>Streptomyces aurantiacus group</taxon>
    </lineage>
</organism>
<name>A0A117PTE2_9ACTN</name>
<dbReference type="SUPFAM" id="SSF50475">
    <property type="entry name" value="FMN-binding split barrel"/>
    <property type="match status" value="1"/>
</dbReference>
<evidence type="ECO:0000313" key="3">
    <source>
        <dbReference type="Proteomes" id="UP000053039"/>
    </source>
</evidence>
<accession>A0A117PTE2</accession>
<dbReference type="PANTHER" id="PTHR42815">
    <property type="entry name" value="FAD-BINDING, PUTATIVE (AFU_ORTHOLOGUE AFUA_6G07600)-RELATED"/>
    <property type="match status" value="1"/>
</dbReference>
<sequence>MGVYHAGSRAVQDRVGVREQADHVGRSVGRGIRDVAAAFLELQPLLVAGAADPSTGRVWASPLTGAPGFVRATGPYRVSVAGGWLPADPLATAFTTPGTPVGTIALDPRTRRRMRLNGRLGPTARGFAIDADRVFANCPKYLQRRESYEIVTDRRPGEPRRTAELTPRQAEFVTGADTFFLASVHEDGADVSHRGGNPGFVRVDSPGELSWRDYPGNSMFLTLGNLAADPRAGLLFLDWTTGTALQLTGEASTDFGPERRVRLTVREVIETPAALPLRWSAPAYSPANPDPAG</sequence>
<dbReference type="Gene3D" id="2.30.110.10">
    <property type="entry name" value="Electron Transport, Fmn-binding Protein, Chain A"/>
    <property type="match status" value="1"/>
</dbReference>
<dbReference type="RefSeq" id="WP_031042504.1">
    <property type="nucleotide sequence ID" value="NZ_KQ948144.1"/>
</dbReference>
<dbReference type="AlphaFoldDB" id="A0A117PTE2"/>
<proteinExistence type="predicted"/>
<dbReference type="InterPro" id="IPR012349">
    <property type="entry name" value="Split_barrel_FMN-bd"/>
</dbReference>
<dbReference type="EMBL" id="LMWM01000003">
    <property type="protein sequence ID" value="KUM90593.1"/>
    <property type="molecule type" value="Genomic_DNA"/>
</dbReference>
<dbReference type="Pfam" id="PF01243">
    <property type="entry name" value="PNPOx_N"/>
    <property type="match status" value="1"/>
</dbReference>
<dbReference type="OrthoDB" id="9786134at2"/>
<dbReference type="Proteomes" id="UP000053039">
    <property type="component" value="Unassembled WGS sequence"/>
</dbReference>
<gene>
    <name evidence="2" type="ORF">AQI94_01970</name>
</gene>
<feature type="domain" description="Pyridoxamine 5'-phosphate oxidase N-terminal" evidence="1">
    <location>
        <begin position="165"/>
        <end position="252"/>
    </location>
</feature>
<evidence type="ECO:0000259" key="1">
    <source>
        <dbReference type="Pfam" id="PF01243"/>
    </source>
</evidence>
<dbReference type="InterPro" id="IPR011576">
    <property type="entry name" value="Pyridox_Oxase_N"/>
</dbReference>
<dbReference type="PANTHER" id="PTHR42815:SF2">
    <property type="entry name" value="FAD-BINDING, PUTATIVE (AFU_ORTHOLOGUE AFUA_6G07600)-RELATED"/>
    <property type="match status" value="1"/>
</dbReference>
<protein>
    <submittedName>
        <fullName evidence="2">Pyridoxamine 5-phosphate oxidase</fullName>
    </submittedName>
</protein>
<comment type="caution">
    <text evidence="2">The sequence shown here is derived from an EMBL/GenBank/DDBJ whole genome shotgun (WGS) entry which is preliminary data.</text>
</comment>